<proteinExistence type="predicted"/>
<dbReference type="KEGG" id="pda:120111032"/>
<dbReference type="PROSITE" id="PS50157">
    <property type="entry name" value="ZINC_FINGER_C2H2_2"/>
    <property type="match status" value="1"/>
</dbReference>
<evidence type="ECO:0000313" key="6">
    <source>
        <dbReference type="Proteomes" id="UP000228380"/>
    </source>
</evidence>
<keyword evidence="1" id="KW-0862">Zinc</keyword>
<feature type="region of interest" description="Disordered" evidence="2">
    <location>
        <begin position="50"/>
        <end position="117"/>
    </location>
</feature>
<dbReference type="RefSeq" id="XP_038983246.1">
    <property type="nucleotide sequence ID" value="XM_039127318.1"/>
</dbReference>
<keyword evidence="3" id="KW-1133">Transmembrane helix</keyword>
<gene>
    <name evidence="7" type="primary">LOC120111032</name>
</gene>
<keyword evidence="1" id="KW-0479">Metal-binding</keyword>
<evidence type="ECO:0000256" key="3">
    <source>
        <dbReference type="SAM" id="Phobius"/>
    </source>
</evidence>
<feature type="compositionally biased region" description="Low complexity" evidence="2">
    <location>
        <begin position="92"/>
        <end position="104"/>
    </location>
</feature>
<evidence type="ECO:0000256" key="1">
    <source>
        <dbReference type="PROSITE-ProRule" id="PRU00042"/>
    </source>
</evidence>
<dbReference type="PROSITE" id="PS51352">
    <property type="entry name" value="THIOREDOXIN_2"/>
    <property type="match status" value="1"/>
</dbReference>
<organism evidence="6 7">
    <name type="scientific">Phoenix dactylifera</name>
    <name type="common">Date palm</name>
    <dbReference type="NCBI Taxonomy" id="42345"/>
    <lineage>
        <taxon>Eukaryota</taxon>
        <taxon>Viridiplantae</taxon>
        <taxon>Streptophyta</taxon>
        <taxon>Embryophyta</taxon>
        <taxon>Tracheophyta</taxon>
        <taxon>Spermatophyta</taxon>
        <taxon>Magnoliopsida</taxon>
        <taxon>Liliopsida</taxon>
        <taxon>Arecaceae</taxon>
        <taxon>Coryphoideae</taxon>
        <taxon>Phoeniceae</taxon>
        <taxon>Phoenix</taxon>
    </lineage>
</organism>
<dbReference type="PANTHER" id="PTHR37701">
    <property type="entry name" value="METHYL-CPG-BINDING DOMAIN-CONTAINING PROTEIN 8"/>
    <property type="match status" value="1"/>
</dbReference>
<protein>
    <submittedName>
        <fullName evidence="7">Uncharacterized protein LOC120111032 isoform X1</fullName>
    </submittedName>
</protein>
<evidence type="ECO:0000313" key="7">
    <source>
        <dbReference type="RefSeq" id="XP_038983246.1"/>
    </source>
</evidence>
<name>A0A8B9A987_PHODC</name>
<dbReference type="InterPro" id="IPR036249">
    <property type="entry name" value="Thioredoxin-like_sf"/>
</dbReference>
<feature type="domain" description="Thioredoxin" evidence="5">
    <location>
        <begin position="1245"/>
        <end position="1366"/>
    </location>
</feature>
<evidence type="ECO:0000256" key="2">
    <source>
        <dbReference type="SAM" id="MobiDB-lite"/>
    </source>
</evidence>
<feature type="domain" description="C2H2-type" evidence="4">
    <location>
        <begin position="442"/>
        <end position="469"/>
    </location>
</feature>
<feature type="compositionally biased region" description="Basic and acidic residues" evidence="2">
    <location>
        <begin position="331"/>
        <end position="340"/>
    </location>
</feature>
<dbReference type="PROSITE" id="PS00028">
    <property type="entry name" value="ZINC_FINGER_C2H2_1"/>
    <property type="match status" value="2"/>
</dbReference>
<dbReference type="InterPro" id="IPR037472">
    <property type="entry name" value="MBD8"/>
</dbReference>
<dbReference type="SMART" id="SM00355">
    <property type="entry name" value="ZnF_C2H2"/>
    <property type="match status" value="2"/>
</dbReference>
<feature type="compositionally biased region" description="Polar residues" evidence="2">
    <location>
        <begin position="50"/>
        <end position="60"/>
    </location>
</feature>
<dbReference type="InterPro" id="IPR013766">
    <property type="entry name" value="Thioredoxin_domain"/>
</dbReference>
<dbReference type="SUPFAM" id="SSF52833">
    <property type="entry name" value="Thioredoxin-like"/>
    <property type="match status" value="1"/>
</dbReference>
<keyword evidence="3" id="KW-0472">Membrane</keyword>
<evidence type="ECO:0000259" key="5">
    <source>
        <dbReference type="PROSITE" id="PS51352"/>
    </source>
</evidence>
<reference evidence="7" key="2">
    <citation type="submission" date="2025-08" db="UniProtKB">
        <authorList>
            <consortium name="RefSeq"/>
        </authorList>
    </citation>
    <scope>IDENTIFICATION</scope>
    <source>
        <tissue evidence="7">Young leaves</tissue>
    </source>
</reference>
<dbReference type="OrthoDB" id="1893318at2759"/>
<keyword evidence="3" id="KW-0812">Transmembrane</keyword>
<feature type="transmembrane region" description="Helical" evidence="3">
    <location>
        <begin position="1414"/>
        <end position="1432"/>
    </location>
</feature>
<dbReference type="PANTHER" id="PTHR37701:SF17">
    <property type="entry name" value="METHYL BINDING DOMAIN117"/>
    <property type="match status" value="1"/>
</dbReference>
<keyword evidence="1" id="KW-0863">Zinc-finger</keyword>
<reference evidence="6" key="1">
    <citation type="journal article" date="2019" name="Nat. Commun.">
        <title>Genome-wide association mapping of date palm fruit traits.</title>
        <authorList>
            <person name="Hazzouri K.M."/>
            <person name="Gros-Balthazard M."/>
            <person name="Flowers J.M."/>
            <person name="Copetti D."/>
            <person name="Lemansour A."/>
            <person name="Lebrun M."/>
            <person name="Masmoudi K."/>
            <person name="Ferrand S."/>
            <person name="Dhar M.I."/>
            <person name="Fresquez Z.A."/>
            <person name="Rosas U."/>
            <person name="Zhang J."/>
            <person name="Talag J."/>
            <person name="Lee S."/>
            <person name="Kudrna D."/>
            <person name="Powell R.F."/>
            <person name="Leitch I.J."/>
            <person name="Krueger R.R."/>
            <person name="Wing R.A."/>
            <person name="Amiri K.M.A."/>
            <person name="Purugganan M.D."/>
        </authorList>
    </citation>
    <scope>NUCLEOTIDE SEQUENCE [LARGE SCALE GENOMIC DNA]</scope>
    <source>
        <strain evidence="6">cv. Khalas</strain>
    </source>
</reference>
<dbReference type="Pfam" id="PF00085">
    <property type="entry name" value="Thioredoxin"/>
    <property type="match status" value="1"/>
</dbReference>
<dbReference type="Gene3D" id="3.40.30.10">
    <property type="entry name" value="Glutaredoxin"/>
    <property type="match status" value="1"/>
</dbReference>
<keyword evidence="6" id="KW-1185">Reference proteome</keyword>
<dbReference type="CDD" id="cd02999">
    <property type="entry name" value="PDI_a_ERp44_like"/>
    <property type="match status" value="1"/>
</dbReference>
<evidence type="ECO:0000259" key="4">
    <source>
        <dbReference type="PROSITE" id="PS50157"/>
    </source>
</evidence>
<dbReference type="GeneID" id="120111032"/>
<dbReference type="InterPro" id="IPR013087">
    <property type="entry name" value="Znf_C2H2_type"/>
</dbReference>
<dbReference type="GO" id="GO:0008270">
    <property type="term" value="F:zinc ion binding"/>
    <property type="evidence" value="ECO:0007669"/>
    <property type="project" value="UniProtKB-KW"/>
</dbReference>
<dbReference type="Proteomes" id="UP000228380">
    <property type="component" value="Chromosome 6"/>
</dbReference>
<sequence>METELIPVVDLRLLSQAELNTLSLSCPNAFDPHRCDDIVVPKIDRSVFNESAGSRKQTYSRLRLAPRKPNGPPSSFSSSSSIARRRPRGHLSSSPHSFSATSATDGTSAEDDDPGRRKNQQIVSFLRQLFAREDSSAPPPQLPSQSQTNLALTVATPISTHRNPDAGDSSSKALVVVDDRDREVLNAKGVAVDLVGLGEMVDPFGEKLRRRTAGLKAEEELLRFLSGLEGQWGNWRKRRKIVDASVVGDDLPRGWKLLLELKRKDGVAGLNCRQYVSERFKDHDQVHLDCLMSFDCPNGKQFVSCKEVSSYILSLISHPNEMRSVSVRNDGSTHELDKSTPRSQATGLAHQEDIVRENHSFSSVTPIASYLDDNQKQVVLYKVEKQTSDDLKNILECHACHLTFADKDTDMQHQLLFHQRSVKRRRLGKSIGDGVIVKDGKYECQFCHKTFSEIHRYNGHIGAHVRYQGLSAEGLPDIMTRKIFNPSPLVAVLYGFSETNLAKENEETCNAKSADELHVDSSECRIETKNPEIDHNAKSGGSKTTEVACTSISVDDQNNDHNLTNYKSDEIVRERNITDDKSAACMDAISPFVVDVNNVAQNCSRFTTREASTSNYVDDQPNNIDMIDYKCKVVEASSVEDLKCNDSQGNDSDGGGYILEDIIESSNTKDVKPDTCLDAVFSPPKNGDIATCETMTEIGPSSTSISVDNVNDYHMTGHKSEEVVDINNAVGVKPTNNEIDLSSCTMIPDIGKYGTDEKVNSERHLLTISGNESSYGIETFANDILSSSMEENILDEPDTSGNGLKTEFAGCHSFSDKEPVTGNIMPDEFNASCTDTTFVNGHTGVIETDAHRMFDIDMNESVLEEMDKPGNVLETCFVTSNAGCEEVVLSNVVANNDRTNSLQGNVAGTSSWVHSADGVPIVDMIPEQTSKMALIQRRGKAPSVGLKNMVNGRCYFSHFVHFTVTLVKSMSREQKERVTGTPFGHMLALPYIKQSRPVLDTLLSFWDDKKEGFWFGKVLVPFVGSDFALILGLSATGNEVQLHKEGRVKSDLITRFFEGDHKKADRDAVKNKLQYLVGKSEKQDVEDFTKLWVLYLFVTILFPSIHYYILKALCSYLDDLDCLGSYSWGLAVFAFLRQQIPSLAESVRTRNITGKGSTRYMNGCTVALVAWAVEHANSLLGSHRPPFMYPRLLRWSNAPFPRKVDAIAKVMKNLKRFQVIGKLEPREEELHLLSRGRPQVRAPIEMRGDEILQKGVHDITQGDEVVLQRALNIVYRKREDYIAMLFYAPWCPFSRICRPNFQVLSSLFPTIRHFAFEESVIRSSILSRYGVHGFPTLFLLNSTMRVRYRGSRNITSLVAFYNDVTGANPAVLDPIPVEKIVDPSTDTELKEDNEQENCPFSWGRSPEKLLQQDTYLVLAWSFVLMRLLYILLPKLNACVKRAWRRHMQYASLMSLQDRSQAYVDHVKQGFNRLNPCKRGNLQEGAMNAKVWASKSLASVSIGEPSSGRAYSAGDRR</sequence>
<feature type="region of interest" description="Disordered" evidence="2">
    <location>
        <begin position="326"/>
        <end position="347"/>
    </location>
</feature>
<accession>A0A8B9A987</accession>